<keyword evidence="3" id="KW-1003">Cell membrane</keyword>
<dbReference type="InterPro" id="IPR035973">
    <property type="entry name" value="Cyt_c_oxidase_su3-like_sf"/>
</dbReference>
<dbReference type="KEGG" id="mrob:HH214_05830"/>
<evidence type="ECO:0000256" key="7">
    <source>
        <dbReference type="RuleBase" id="RU003376"/>
    </source>
</evidence>
<feature type="transmembrane region" description="Helical" evidence="8">
    <location>
        <begin position="76"/>
        <end position="93"/>
    </location>
</feature>
<reference evidence="10 11" key="1">
    <citation type="submission" date="2020-04" db="EMBL/GenBank/DDBJ databases">
        <title>Genome sequencing of novel species.</title>
        <authorList>
            <person name="Heo J."/>
            <person name="Kim S.-J."/>
            <person name="Kim J.-S."/>
            <person name="Hong S.-B."/>
            <person name="Kwon S.-W."/>
        </authorList>
    </citation>
    <scope>NUCLEOTIDE SEQUENCE [LARGE SCALE GENOMIC DNA]</scope>
    <source>
        <strain evidence="10 11">F39-2</strain>
    </source>
</reference>
<feature type="transmembrane region" description="Helical" evidence="8">
    <location>
        <begin position="159"/>
        <end position="182"/>
    </location>
</feature>
<dbReference type="EMBL" id="CP051682">
    <property type="protein sequence ID" value="QJD95424.1"/>
    <property type="molecule type" value="Genomic_DNA"/>
</dbReference>
<evidence type="ECO:0000256" key="4">
    <source>
        <dbReference type="ARBA" id="ARBA00022692"/>
    </source>
</evidence>
<dbReference type="PANTHER" id="PTHR11403">
    <property type="entry name" value="CYTOCHROME C OXIDASE SUBUNIT III"/>
    <property type="match status" value="1"/>
</dbReference>
<dbReference type="InterPro" id="IPR024791">
    <property type="entry name" value="Cyt_c/ubiquinol_Oxase_su3"/>
</dbReference>
<evidence type="ECO:0000259" key="9">
    <source>
        <dbReference type="PROSITE" id="PS50253"/>
    </source>
</evidence>
<dbReference type="PANTHER" id="PTHR11403:SF2">
    <property type="entry name" value="CYTOCHROME BO(3) UBIQUINOL OXIDASE SUBUNIT 3"/>
    <property type="match status" value="1"/>
</dbReference>
<dbReference type="AlphaFoldDB" id="A0A7L5E1I9"/>
<dbReference type="GO" id="GO:0004129">
    <property type="term" value="F:cytochrome-c oxidase activity"/>
    <property type="evidence" value="ECO:0007669"/>
    <property type="project" value="InterPro"/>
</dbReference>
<proteinExistence type="inferred from homology"/>
<evidence type="ECO:0000256" key="5">
    <source>
        <dbReference type="ARBA" id="ARBA00022989"/>
    </source>
</evidence>
<dbReference type="InterPro" id="IPR000298">
    <property type="entry name" value="Cyt_c_oxidase-like_su3"/>
</dbReference>
<protein>
    <submittedName>
        <fullName evidence="10">Heme-copper oxidase subunit III</fullName>
    </submittedName>
</protein>
<evidence type="ECO:0000256" key="1">
    <source>
        <dbReference type="ARBA" id="ARBA00004651"/>
    </source>
</evidence>
<dbReference type="Pfam" id="PF00510">
    <property type="entry name" value="COX3"/>
    <property type="match status" value="1"/>
</dbReference>
<keyword evidence="4 7" id="KW-0812">Transmembrane</keyword>
<dbReference type="SUPFAM" id="SSF81452">
    <property type="entry name" value="Cytochrome c oxidase subunit III-like"/>
    <property type="match status" value="1"/>
</dbReference>
<dbReference type="InterPro" id="IPR013833">
    <property type="entry name" value="Cyt_c_oxidase_su3_a-hlx"/>
</dbReference>
<dbReference type="GO" id="GO:0005886">
    <property type="term" value="C:plasma membrane"/>
    <property type="evidence" value="ECO:0007669"/>
    <property type="project" value="UniProtKB-SubCell"/>
</dbReference>
<evidence type="ECO:0000256" key="3">
    <source>
        <dbReference type="ARBA" id="ARBA00022475"/>
    </source>
</evidence>
<evidence type="ECO:0000256" key="6">
    <source>
        <dbReference type="ARBA" id="ARBA00023136"/>
    </source>
</evidence>
<evidence type="ECO:0000256" key="2">
    <source>
        <dbReference type="ARBA" id="ARBA00010581"/>
    </source>
</evidence>
<keyword evidence="11" id="KW-1185">Reference proteome</keyword>
<accession>A0A7L5E1I9</accession>
<evidence type="ECO:0000313" key="11">
    <source>
        <dbReference type="Proteomes" id="UP000503278"/>
    </source>
</evidence>
<dbReference type="PROSITE" id="PS50253">
    <property type="entry name" value="COX3"/>
    <property type="match status" value="1"/>
</dbReference>
<name>A0A7L5E1I9_9SPHI</name>
<keyword evidence="6 8" id="KW-0472">Membrane</keyword>
<gene>
    <name evidence="10" type="ORF">HH214_05830</name>
</gene>
<organism evidence="10 11">
    <name type="scientific">Mucilaginibacter robiniae</name>
    <dbReference type="NCBI Taxonomy" id="2728022"/>
    <lineage>
        <taxon>Bacteria</taxon>
        <taxon>Pseudomonadati</taxon>
        <taxon>Bacteroidota</taxon>
        <taxon>Sphingobacteriia</taxon>
        <taxon>Sphingobacteriales</taxon>
        <taxon>Sphingobacteriaceae</taxon>
        <taxon>Mucilaginibacter</taxon>
    </lineage>
</organism>
<dbReference type="GO" id="GO:0019646">
    <property type="term" value="P:aerobic electron transport chain"/>
    <property type="evidence" value="ECO:0007669"/>
    <property type="project" value="InterPro"/>
</dbReference>
<comment type="subcellular location">
    <subcellularLocation>
        <location evidence="1 7">Cell membrane</location>
        <topology evidence="1 7">Multi-pass membrane protein</topology>
    </subcellularLocation>
</comment>
<evidence type="ECO:0000256" key="8">
    <source>
        <dbReference type="SAM" id="Phobius"/>
    </source>
</evidence>
<comment type="similarity">
    <text evidence="2 7">Belongs to the cytochrome c oxidase subunit 3 family.</text>
</comment>
<dbReference type="CDD" id="cd00386">
    <property type="entry name" value="Heme_Cu_Oxidase_III_like"/>
    <property type="match status" value="1"/>
</dbReference>
<feature type="domain" description="Heme-copper oxidase subunit III family profile" evidence="9">
    <location>
        <begin position="1"/>
        <end position="181"/>
    </location>
</feature>
<dbReference type="Gene3D" id="1.20.120.80">
    <property type="entry name" value="Cytochrome c oxidase, subunit III, four-helix bundle"/>
    <property type="match status" value="1"/>
</dbReference>
<keyword evidence="5 8" id="KW-1133">Transmembrane helix</keyword>
<sequence>MGNKLMMKLVVGTEAMFFVSLIMAFVYFSFGPGFKAQLLQHLDTKTTGIFTALLLSSSFTYWRAESNYEQGRMGRLKLWLILTLALGIVFLFGQGSEYLKLLNAHVSISSSSFGTSFFTLTGFHGLHVFAGLVIIGIITCLTFLGDYDQGQSSIIQTIGIYWHFVDIVWAVVFLIVYVAPYFV</sequence>
<dbReference type="Proteomes" id="UP000503278">
    <property type="component" value="Chromosome"/>
</dbReference>
<feature type="transmembrane region" description="Helical" evidence="8">
    <location>
        <begin position="9"/>
        <end position="28"/>
    </location>
</feature>
<feature type="transmembrane region" description="Helical" evidence="8">
    <location>
        <begin position="126"/>
        <end position="147"/>
    </location>
</feature>
<feature type="transmembrane region" description="Helical" evidence="8">
    <location>
        <begin position="48"/>
        <end position="64"/>
    </location>
</feature>
<evidence type="ECO:0000313" key="10">
    <source>
        <dbReference type="EMBL" id="QJD95424.1"/>
    </source>
</evidence>
<dbReference type="RefSeq" id="WP_169606438.1">
    <property type="nucleotide sequence ID" value="NZ_CP051682.1"/>
</dbReference>